<proteinExistence type="predicted"/>
<feature type="non-terminal residue" evidence="1">
    <location>
        <position position="1"/>
    </location>
</feature>
<dbReference type="Proteomes" id="UP001295469">
    <property type="component" value="Chromosome C09"/>
</dbReference>
<evidence type="ECO:0000313" key="1">
    <source>
        <dbReference type="EMBL" id="CAF1730856.1"/>
    </source>
</evidence>
<organism evidence="1">
    <name type="scientific">Brassica napus</name>
    <name type="common">Rape</name>
    <dbReference type="NCBI Taxonomy" id="3708"/>
    <lineage>
        <taxon>Eukaryota</taxon>
        <taxon>Viridiplantae</taxon>
        <taxon>Streptophyta</taxon>
        <taxon>Embryophyta</taxon>
        <taxon>Tracheophyta</taxon>
        <taxon>Spermatophyta</taxon>
        <taxon>Magnoliopsida</taxon>
        <taxon>eudicotyledons</taxon>
        <taxon>Gunneridae</taxon>
        <taxon>Pentapetalae</taxon>
        <taxon>rosids</taxon>
        <taxon>malvids</taxon>
        <taxon>Brassicales</taxon>
        <taxon>Brassicaceae</taxon>
        <taxon>Brassiceae</taxon>
        <taxon>Brassica</taxon>
    </lineage>
</organism>
<protein>
    <submittedName>
        <fullName evidence="1">(rape) hypothetical protein</fullName>
    </submittedName>
</protein>
<dbReference type="EMBL" id="HG994373">
    <property type="protein sequence ID" value="CAF1730856.1"/>
    <property type="molecule type" value="Genomic_DNA"/>
</dbReference>
<name>A0A816IWB6_BRANA</name>
<sequence>VALDSKYITQPNVSNDSPMEYYEGITVQFAVDEDLVIVQPSFPPIDDGISFWEEVIASKNDNDVKDEEHSDEMDLDILMSQNISQLQQNGTINADHANSSTDSTPDLNEVNNVVLSWENVSDNISNTQPMYDNPVVSEGVLDDTLVIYNGETMLQNSASVDLIPATNNSPPISATVGLIPNPANADDNLVINLDDSSSEDSMDSGVF</sequence>
<reference evidence="1" key="1">
    <citation type="submission" date="2021-01" db="EMBL/GenBank/DDBJ databases">
        <authorList>
            <consortium name="Genoscope - CEA"/>
            <person name="William W."/>
        </authorList>
    </citation>
    <scope>NUCLEOTIDE SEQUENCE</scope>
</reference>
<gene>
    <name evidence="1" type="ORF">DARMORV10_C09P26110.1</name>
</gene>
<dbReference type="AlphaFoldDB" id="A0A816IWB6"/>
<accession>A0A816IWB6</accession>